<reference evidence="1 2" key="1">
    <citation type="submission" date="2019-04" db="EMBL/GenBank/DDBJ databases">
        <title>Annotation for the trematode Fasciola gigantica.</title>
        <authorList>
            <person name="Choi Y.-J."/>
        </authorList>
    </citation>
    <scope>NUCLEOTIDE SEQUENCE [LARGE SCALE GENOMIC DNA]</scope>
    <source>
        <strain evidence="1">Uganda_cow_1</strain>
    </source>
</reference>
<proteinExistence type="predicted"/>
<dbReference type="AlphaFoldDB" id="A0A504YQE5"/>
<accession>A0A504YQE5</accession>
<organism evidence="1 2">
    <name type="scientific">Fasciola gigantica</name>
    <name type="common">Giant liver fluke</name>
    <dbReference type="NCBI Taxonomy" id="46835"/>
    <lineage>
        <taxon>Eukaryota</taxon>
        <taxon>Metazoa</taxon>
        <taxon>Spiralia</taxon>
        <taxon>Lophotrochozoa</taxon>
        <taxon>Platyhelminthes</taxon>
        <taxon>Trematoda</taxon>
        <taxon>Digenea</taxon>
        <taxon>Plagiorchiida</taxon>
        <taxon>Echinostomata</taxon>
        <taxon>Echinostomatoidea</taxon>
        <taxon>Fasciolidae</taxon>
        <taxon>Fasciola</taxon>
    </lineage>
</organism>
<dbReference type="Proteomes" id="UP000316759">
    <property type="component" value="Unassembled WGS sequence"/>
</dbReference>
<sequence>MVHQLNCFPNLNGLRKISATLRHLDQSSDLPWSGVASFIKRLGRETTLMDLIEFVDEMADVPLLHRSYSPNSGATQRLIRCDRGIPLNILTPHNQAIAVHQDPRPFRLSRWCLQYEEAH</sequence>
<protein>
    <submittedName>
        <fullName evidence="1">Uncharacterized protein</fullName>
    </submittedName>
</protein>
<name>A0A504YQE5_FASGI</name>
<evidence type="ECO:0000313" key="1">
    <source>
        <dbReference type="EMBL" id="TPP62511.1"/>
    </source>
</evidence>
<keyword evidence="2" id="KW-1185">Reference proteome</keyword>
<comment type="caution">
    <text evidence="1">The sequence shown here is derived from an EMBL/GenBank/DDBJ whole genome shotgun (WGS) entry which is preliminary data.</text>
</comment>
<dbReference type="EMBL" id="SUNJ01006759">
    <property type="protein sequence ID" value="TPP62511.1"/>
    <property type="molecule type" value="Genomic_DNA"/>
</dbReference>
<evidence type="ECO:0000313" key="2">
    <source>
        <dbReference type="Proteomes" id="UP000316759"/>
    </source>
</evidence>
<gene>
    <name evidence="1" type="ORF">FGIG_07601</name>
</gene>